<gene>
    <name evidence="5" type="ordered locus">BBPR_0228</name>
</gene>
<dbReference type="InterPro" id="IPR046335">
    <property type="entry name" value="LacI/GalR-like_sensor"/>
</dbReference>
<evidence type="ECO:0000313" key="5">
    <source>
        <dbReference type="EMBL" id="ADP35356.1"/>
    </source>
</evidence>
<dbReference type="InterPro" id="IPR010982">
    <property type="entry name" value="Lambda_DNA-bd_dom_sf"/>
</dbReference>
<dbReference type="CDD" id="cd06296">
    <property type="entry name" value="PBP1_CatR-like"/>
    <property type="match status" value="1"/>
</dbReference>
<keyword evidence="2" id="KW-0238">DNA-binding</keyword>
<dbReference type="PROSITE" id="PS50932">
    <property type="entry name" value="HTH_LACI_2"/>
    <property type="match status" value="1"/>
</dbReference>
<evidence type="ECO:0000256" key="3">
    <source>
        <dbReference type="ARBA" id="ARBA00023163"/>
    </source>
</evidence>
<dbReference type="OrthoDB" id="3227375at2"/>
<organism evidence="5 6">
    <name type="scientific">Bifidobacterium bifidum (strain PRL2010)</name>
    <dbReference type="NCBI Taxonomy" id="702459"/>
    <lineage>
        <taxon>Bacteria</taxon>
        <taxon>Bacillati</taxon>
        <taxon>Actinomycetota</taxon>
        <taxon>Actinomycetes</taxon>
        <taxon>Bifidobacteriales</taxon>
        <taxon>Bifidobacteriaceae</taxon>
        <taxon>Bifidobacterium</taxon>
    </lineage>
</organism>
<dbReference type="PANTHER" id="PTHR30146:SF153">
    <property type="entry name" value="LACTOSE OPERON REPRESSOR"/>
    <property type="match status" value="1"/>
</dbReference>
<evidence type="ECO:0000259" key="4">
    <source>
        <dbReference type="PROSITE" id="PS50932"/>
    </source>
</evidence>
<dbReference type="CDD" id="cd01392">
    <property type="entry name" value="HTH_LacI"/>
    <property type="match status" value="1"/>
</dbReference>
<dbReference type="SUPFAM" id="SSF53822">
    <property type="entry name" value="Periplasmic binding protein-like I"/>
    <property type="match status" value="1"/>
</dbReference>
<keyword evidence="3" id="KW-0804">Transcription</keyword>
<sequence length="338" mass="36693">MAGDMKKPRVSEIAKLAGVSTATVSKVINGREGVSSSTRARIEKIMEESGYSKSLVTTKTSQTIELVLTEVMANGINAMIAETTEYVKSMPIGITITQTGRGKRSEESFREILNRNPLGVILLLSNATEREKTLLRSRNIPFVIIDSIGEGSQDTLGVGIDNWTGGLIATEHLIKLGHQRIGIITGPQNAESAQARYSGYATALRRAGIQLDPELVAYGDYMPERGYECACQLLDLPAAKRPTAIFACNDVTALNVYRAARQRGLSLPADLSVVGFDNVYPAQYLYPALTTISQPFDMIARKAVDMILDARAGSVADHYLILPTRLVVRESTTAPKKS</sequence>
<protein>
    <submittedName>
        <fullName evidence="5">Transcriptional regulator, LacI family</fullName>
    </submittedName>
</protein>
<dbReference type="EMBL" id="CP001840">
    <property type="protein sequence ID" value="ADP35356.1"/>
    <property type="molecule type" value="Genomic_DNA"/>
</dbReference>
<dbReference type="Pfam" id="PF13377">
    <property type="entry name" value="Peripla_BP_3"/>
    <property type="match status" value="1"/>
</dbReference>
<dbReference type="SMART" id="SM00354">
    <property type="entry name" value="HTH_LACI"/>
    <property type="match status" value="1"/>
</dbReference>
<evidence type="ECO:0000256" key="2">
    <source>
        <dbReference type="ARBA" id="ARBA00023125"/>
    </source>
</evidence>
<dbReference type="PATRIC" id="fig|702459.3.peg.239"/>
<accession>A0A0H3E864</accession>
<dbReference type="PANTHER" id="PTHR30146">
    <property type="entry name" value="LACI-RELATED TRANSCRIPTIONAL REPRESSOR"/>
    <property type="match status" value="1"/>
</dbReference>
<name>A0A0H3E864_BIFBP</name>
<keyword evidence="1" id="KW-0805">Transcription regulation</keyword>
<feature type="domain" description="HTH lacI-type" evidence="4">
    <location>
        <begin position="8"/>
        <end position="62"/>
    </location>
</feature>
<dbReference type="PROSITE" id="PS00356">
    <property type="entry name" value="HTH_LACI_1"/>
    <property type="match status" value="1"/>
</dbReference>
<evidence type="ECO:0000256" key="1">
    <source>
        <dbReference type="ARBA" id="ARBA00023015"/>
    </source>
</evidence>
<dbReference type="Proteomes" id="UP000002312">
    <property type="component" value="Chromosome"/>
</dbReference>
<dbReference type="HOGENOM" id="CLU_037628_6_4_11"/>
<dbReference type="GO" id="GO:0000976">
    <property type="term" value="F:transcription cis-regulatory region binding"/>
    <property type="evidence" value="ECO:0007669"/>
    <property type="project" value="TreeGrafter"/>
</dbReference>
<dbReference type="GO" id="GO:0003700">
    <property type="term" value="F:DNA-binding transcription factor activity"/>
    <property type="evidence" value="ECO:0007669"/>
    <property type="project" value="TreeGrafter"/>
</dbReference>
<dbReference type="SUPFAM" id="SSF47413">
    <property type="entry name" value="lambda repressor-like DNA-binding domains"/>
    <property type="match status" value="1"/>
</dbReference>
<evidence type="ECO:0000313" key="6">
    <source>
        <dbReference type="Proteomes" id="UP000002312"/>
    </source>
</evidence>
<dbReference type="InterPro" id="IPR000843">
    <property type="entry name" value="HTH_LacI"/>
</dbReference>
<dbReference type="InterPro" id="IPR028082">
    <property type="entry name" value="Peripla_BP_I"/>
</dbReference>
<dbReference type="Gene3D" id="3.40.50.2300">
    <property type="match status" value="2"/>
</dbReference>
<dbReference type="RefSeq" id="WP_013389470.1">
    <property type="nucleotide sequence ID" value="NC_014638.1"/>
</dbReference>
<dbReference type="KEGG" id="bbp:BBPR_0228"/>
<reference evidence="5 6" key="1">
    <citation type="journal article" date="2010" name="Proc. Natl. Acad. Sci. U.S.A.">
        <title>Genome analysis of Bifidobacterium bifidum PRL2010 reveals metabolic pathways for host-derived glycan foraging.</title>
        <authorList>
            <person name="Turroni F."/>
            <person name="Bottacini F."/>
            <person name="Foroni E."/>
            <person name="Mulder I."/>
            <person name="Kim J.H."/>
            <person name="Zomer A."/>
            <person name="Sanchez B."/>
            <person name="Bidossi A."/>
            <person name="Ferrarini A."/>
            <person name="Giubellini V."/>
            <person name="Delledonne M."/>
            <person name="Henrissat B."/>
            <person name="Coutinho P."/>
            <person name="Oggioni M."/>
            <person name="Fitzgerald G.F."/>
            <person name="Mills D."/>
            <person name="Margolles A."/>
            <person name="Kelly D."/>
            <person name="van Sinderen D."/>
            <person name="Ventura M."/>
        </authorList>
    </citation>
    <scope>NUCLEOTIDE SEQUENCE [LARGE SCALE GENOMIC DNA]</scope>
    <source>
        <strain evidence="5 6">PRL2010</strain>
    </source>
</reference>
<dbReference type="eggNOG" id="COG1609">
    <property type="taxonomic scope" value="Bacteria"/>
</dbReference>
<dbReference type="Gene3D" id="1.10.260.40">
    <property type="entry name" value="lambda repressor-like DNA-binding domains"/>
    <property type="match status" value="1"/>
</dbReference>
<dbReference type="Pfam" id="PF00356">
    <property type="entry name" value="LacI"/>
    <property type="match status" value="1"/>
</dbReference>
<proteinExistence type="predicted"/>
<dbReference type="AlphaFoldDB" id="A0A0H3E864"/>